<dbReference type="InterPro" id="IPR029787">
    <property type="entry name" value="Nucleotide_cyclase"/>
</dbReference>
<dbReference type="Proteomes" id="UP001084197">
    <property type="component" value="Unassembled WGS sequence"/>
</dbReference>
<keyword evidence="1" id="KW-0472">Membrane</keyword>
<dbReference type="GO" id="GO:0052621">
    <property type="term" value="F:diguanylate cyclase activity"/>
    <property type="evidence" value="ECO:0007669"/>
    <property type="project" value="TreeGrafter"/>
</dbReference>
<accession>A0A9J6R8U2</accession>
<keyword evidence="4" id="KW-1185">Reference proteome</keyword>
<evidence type="ECO:0000256" key="1">
    <source>
        <dbReference type="SAM" id="Phobius"/>
    </source>
</evidence>
<feature type="transmembrane region" description="Helical" evidence="1">
    <location>
        <begin position="29"/>
        <end position="50"/>
    </location>
</feature>
<evidence type="ECO:0000259" key="2">
    <source>
        <dbReference type="PROSITE" id="PS50887"/>
    </source>
</evidence>
<proteinExistence type="predicted"/>
<dbReference type="SUPFAM" id="SSF55073">
    <property type="entry name" value="Nucleotide cyclase"/>
    <property type="match status" value="1"/>
</dbReference>
<feature type="transmembrane region" description="Helical" evidence="1">
    <location>
        <begin position="56"/>
        <end position="84"/>
    </location>
</feature>
<dbReference type="SMART" id="SM00267">
    <property type="entry name" value="GGDEF"/>
    <property type="match status" value="1"/>
</dbReference>
<reference evidence="3" key="1">
    <citation type="submission" date="2022-11" db="EMBL/GenBank/DDBJ databases">
        <title>WGS of Natronobacillus azotifigens 24KS-1, an anaerobic diazotrophic haloalkaliphile from soda-rich habitats.</title>
        <authorList>
            <person name="Sorokin D.Y."/>
            <person name="Merkel A.Y."/>
        </authorList>
    </citation>
    <scope>NUCLEOTIDE SEQUENCE</scope>
    <source>
        <strain evidence="3">24KS-1</strain>
    </source>
</reference>
<feature type="transmembrane region" description="Helical" evidence="1">
    <location>
        <begin position="6"/>
        <end position="22"/>
    </location>
</feature>
<dbReference type="GO" id="GO:1902201">
    <property type="term" value="P:negative regulation of bacterial-type flagellum-dependent cell motility"/>
    <property type="evidence" value="ECO:0007669"/>
    <property type="project" value="TreeGrafter"/>
</dbReference>
<dbReference type="RefSeq" id="WP_268778435.1">
    <property type="nucleotide sequence ID" value="NZ_JAPRAT010000001.1"/>
</dbReference>
<dbReference type="SMART" id="SM00065">
    <property type="entry name" value="GAF"/>
    <property type="match status" value="1"/>
</dbReference>
<dbReference type="InterPro" id="IPR003018">
    <property type="entry name" value="GAF"/>
</dbReference>
<dbReference type="InterPro" id="IPR043128">
    <property type="entry name" value="Rev_trsase/Diguanyl_cyclase"/>
</dbReference>
<dbReference type="GO" id="GO:0043709">
    <property type="term" value="P:cell adhesion involved in single-species biofilm formation"/>
    <property type="evidence" value="ECO:0007669"/>
    <property type="project" value="TreeGrafter"/>
</dbReference>
<comment type="caution">
    <text evidence="3">The sequence shown here is derived from an EMBL/GenBank/DDBJ whole genome shotgun (WGS) entry which is preliminary data.</text>
</comment>
<dbReference type="PROSITE" id="PS50887">
    <property type="entry name" value="GGDEF"/>
    <property type="match status" value="1"/>
</dbReference>
<dbReference type="Gene3D" id="3.30.450.40">
    <property type="match status" value="1"/>
</dbReference>
<dbReference type="InterPro" id="IPR029016">
    <property type="entry name" value="GAF-like_dom_sf"/>
</dbReference>
<gene>
    <name evidence="3" type="ORF">OWO01_00395</name>
</gene>
<dbReference type="AlphaFoldDB" id="A0A9J6R8U2"/>
<evidence type="ECO:0000313" key="4">
    <source>
        <dbReference type="Proteomes" id="UP001084197"/>
    </source>
</evidence>
<sequence length="505" mass="57807">MTNEEIFFLIHIILVALFLNFIRFKCTSLCNRFLLIGTSFFVFLTAIYVFQEVYILLLLFLIIASAISYQVKGVAISTILSFFIFSYYERVFSIDYLLFFIIVGAIITALTYFIRIQMQRNTYWKELLIKNSKQLNVLREVSVAMQQTRDLDKILHIIITSVTAGHGLGFNRAMVFLYESENNLLQGIMGIGPLNAKEGFERWKEIAQKKYRLIDLIAFSETQTIDPKLNDIVQSLTISLADDNFLKRTLQERRPIHIKATDHHEQTLKLFIETFQMKELVAIPLLYQGTKVGILLIDNPVTQKPITEEDIDSVIPLASQAAIAIQQAKLYEEIEQMALKDGLTRLWNQRALQTKLSKYFPLNSTDNLSMIMIDIDYFKQFNDTHGHMLGNEILEHLADVITNSIRVDDIAFRFGGEEFSILLPQTKREDAVGIAERLRKKVEATYFTNQETQPNQTLTITLGIACSDQLTAPTPKDLINAADQALYTGKESGKNIVMCYEGDKK</sequence>
<dbReference type="InterPro" id="IPR050469">
    <property type="entry name" value="Diguanylate_Cyclase"/>
</dbReference>
<feature type="domain" description="GGDEF" evidence="2">
    <location>
        <begin position="366"/>
        <end position="502"/>
    </location>
</feature>
<dbReference type="Gene3D" id="3.30.70.270">
    <property type="match status" value="1"/>
</dbReference>
<dbReference type="FunFam" id="3.30.70.270:FF:000001">
    <property type="entry name" value="Diguanylate cyclase domain protein"/>
    <property type="match status" value="1"/>
</dbReference>
<dbReference type="SUPFAM" id="SSF55781">
    <property type="entry name" value="GAF domain-like"/>
    <property type="match status" value="1"/>
</dbReference>
<feature type="transmembrane region" description="Helical" evidence="1">
    <location>
        <begin position="96"/>
        <end position="114"/>
    </location>
</feature>
<dbReference type="PANTHER" id="PTHR45138:SF9">
    <property type="entry name" value="DIGUANYLATE CYCLASE DGCM-RELATED"/>
    <property type="match status" value="1"/>
</dbReference>
<dbReference type="EMBL" id="JAPRAT010000001">
    <property type="protein sequence ID" value="MCZ0701668.1"/>
    <property type="molecule type" value="Genomic_DNA"/>
</dbReference>
<keyword evidence="1" id="KW-0812">Transmembrane</keyword>
<dbReference type="GO" id="GO:0005886">
    <property type="term" value="C:plasma membrane"/>
    <property type="evidence" value="ECO:0007669"/>
    <property type="project" value="TreeGrafter"/>
</dbReference>
<dbReference type="CDD" id="cd01949">
    <property type="entry name" value="GGDEF"/>
    <property type="match status" value="1"/>
</dbReference>
<dbReference type="Pfam" id="PF00990">
    <property type="entry name" value="GGDEF"/>
    <property type="match status" value="1"/>
</dbReference>
<dbReference type="PANTHER" id="PTHR45138">
    <property type="entry name" value="REGULATORY COMPONENTS OF SENSORY TRANSDUCTION SYSTEM"/>
    <property type="match status" value="1"/>
</dbReference>
<dbReference type="Pfam" id="PF01590">
    <property type="entry name" value="GAF"/>
    <property type="match status" value="1"/>
</dbReference>
<name>A0A9J6R8U2_9BACI</name>
<protein>
    <submittedName>
        <fullName evidence="3">Sensor domain-containing diguanylate cyclase</fullName>
    </submittedName>
</protein>
<keyword evidence="1" id="KW-1133">Transmembrane helix</keyword>
<evidence type="ECO:0000313" key="3">
    <source>
        <dbReference type="EMBL" id="MCZ0701668.1"/>
    </source>
</evidence>
<dbReference type="InterPro" id="IPR000160">
    <property type="entry name" value="GGDEF_dom"/>
</dbReference>
<dbReference type="NCBIfam" id="TIGR00254">
    <property type="entry name" value="GGDEF"/>
    <property type="match status" value="1"/>
</dbReference>
<organism evidence="3 4">
    <name type="scientific">Natronobacillus azotifigens</name>
    <dbReference type="NCBI Taxonomy" id="472978"/>
    <lineage>
        <taxon>Bacteria</taxon>
        <taxon>Bacillati</taxon>
        <taxon>Bacillota</taxon>
        <taxon>Bacilli</taxon>
        <taxon>Bacillales</taxon>
        <taxon>Bacillaceae</taxon>
        <taxon>Natronobacillus</taxon>
    </lineage>
</organism>